<gene>
    <name evidence="1" type="ORF">FC39_GL000447</name>
</gene>
<proteinExistence type="predicted"/>
<evidence type="ECO:0000313" key="1">
    <source>
        <dbReference type="EMBL" id="KRM36995.1"/>
    </source>
</evidence>
<sequence>MAGEQILKLLKSRGGKPSDYADIVYGVVKSTDPLKVQIANDMVITEDFIELGRHIGKIKLQGKLKSKGSLSGFQFHGHSGSASFSKSDIDFPKKDFYLEINNELEKDDKVTLVRCDGGQRFYLFERTDKDGYGF</sequence>
<dbReference type="Pfam" id="PF10844">
    <property type="entry name" value="DUF2577"/>
    <property type="match status" value="1"/>
</dbReference>
<organism evidence="1 2">
    <name type="scientific">Lactobacillus hamsteri DSM 5661 = JCM 6256</name>
    <dbReference type="NCBI Taxonomy" id="1423754"/>
    <lineage>
        <taxon>Bacteria</taxon>
        <taxon>Bacillati</taxon>
        <taxon>Bacillota</taxon>
        <taxon>Bacilli</taxon>
        <taxon>Lactobacillales</taxon>
        <taxon>Lactobacillaceae</taxon>
        <taxon>Lactobacillus</taxon>
    </lineage>
</organism>
<dbReference type="eggNOG" id="ENOG5030ABU">
    <property type="taxonomic scope" value="Bacteria"/>
</dbReference>
<protein>
    <recommendedName>
        <fullName evidence="3">DUF2577 domain-containing protein</fullName>
    </recommendedName>
</protein>
<dbReference type="Proteomes" id="UP000051223">
    <property type="component" value="Unassembled WGS sequence"/>
</dbReference>
<dbReference type="PATRIC" id="fig|1423754.3.peg.461"/>
<evidence type="ECO:0008006" key="3">
    <source>
        <dbReference type="Google" id="ProtNLM"/>
    </source>
</evidence>
<name>A0A0R1YDH4_9LACO</name>
<keyword evidence="2" id="KW-1185">Reference proteome</keyword>
<dbReference type="OrthoDB" id="95576at2"/>
<dbReference type="STRING" id="1423754.FC39_GL000447"/>
<dbReference type="EMBL" id="AZGI01000092">
    <property type="protein sequence ID" value="KRM36995.1"/>
    <property type="molecule type" value="Genomic_DNA"/>
</dbReference>
<accession>A0A0R1YDH4</accession>
<comment type="caution">
    <text evidence="1">The sequence shown here is derived from an EMBL/GenBank/DDBJ whole genome shotgun (WGS) entry which is preliminary data.</text>
</comment>
<dbReference type="RefSeq" id="WP_025080519.1">
    <property type="nucleotide sequence ID" value="NZ_AZGI01000092.1"/>
</dbReference>
<reference evidence="1 2" key="1">
    <citation type="journal article" date="2015" name="Genome Announc.">
        <title>Expanding the biotechnology potential of lactobacilli through comparative genomics of 213 strains and associated genera.</title>
        <authorList>
            <person name="Sun Z."/>
            <person name="Harris H.M."/>
            <person name="McCann A."/>
            <person name="Guo C."/>
            <person name="Argimon S."/>
            <person name="Zhang W."/>
            <person name="Yang X."/>
            <person name="Jeffery I.B."/>
            <person name="Cooney J.C."/>
            <person name="Kagawa T.F."/>
            <person name="Liu W."/>
            <person name="Song Y."/>
            <person name="Salvetti E."/>
            <person name="Wrobel A."/>
            <person name="Rasinkangas P."/>
            <person name="Parkhill J."/>
            <person name="Rea M.C."/>
            <person name="O'Sullivan O."/>
            <person name="Ritari J."/>
            <person name="Douillard F.P."/>
            <person name="Paul Ross R."/>
            <person name="Yang R."/>
            <person name="Briner A.E."/>
            <person name="Felis G.E."/>
            <person name="de Vos W.M."/>
            <person name="Barrangou R."/>
            <person name="Klaenhammer T.R."/>
            <person name="Caufield P.W."/>
            <person name="Cui Y."/>
            <person name="Zhang H."/>
            <person name="O'Toole P.W."/>
        </authorList>
    </citation>
    <scope>NUCLEOTIDE SEQUENCE [LARGE SCALE GENOMIC DNA]</scope>
    <source>
        <strain evidence="1 2">DSM 5661</strain>
    </source>
</reference>
<dbReference type="InterPro" id="IPR022555">
    <property type="entry name" value="DUF2577"/>
</dbReference>
<dbReference type="AlphaFoldDB" id="A0A0R1YDH4"/>
<evidence type="ECO:0000313" key="2">
    <source>
        <dbReference type="Proteomes" id="UP000051223"/>
    </source>
</evidence>